<protein>
    <submittedName>
        <fullName evidence="1">Uncharacterized protein</fullName>
    </submittedName>
</protein>
<reference evidence="1" key="1">
    <citation type="thesis" date="2020" institute="ProQuest LLC" country="789 East Eisenhower Parkway, Ann Arbor, MI, USA">
        <title>Comparative Genomics and Chromosome Evolution.</title>
        <authorList>
            <person name="Mudd A.B."/>
        </authorList>
    </citation>
    <scope>NUCLEOTIDE SEQUENCE</scope>
    <source>
        <strain evidence="1">Female2</strain>
        <tissue evidence="1">Blood</tissue>
    </source>
</reference>
<comment type="caution">
    <text evidence="1">The sequence shown here is derived from an EMBL/GenBank/DDBJ whole genome shotgun (WGS) entry which is preliminary data.</text>
</comment>
<keyword evidence="2" id="KW-1185">Reference proteome</keyword>
<evidence type="ECO:0000313" key="1">
    <source>
        <dbReference type="EMBL" id="KAG8452276.1"/>
    </source>
</evidence>
<gene>
    <name evidence="1" type="ORF">GDO86_004181</name>
</gene>
<accession>A0A8T2KCR6</accession>
<dbReference type="EMBL" id="JAACNH010000002">
    <property type="protein sequence ID" value="KAG8452276.1"/>
    <property type="molecule type" value="Genomic_DNA"/>
</dbReference>
<dbReference type="AlphaFoldDB" id="A0A8T2KCR6"/>
<proteinExistence type="predicted"/>
<organism evidence="1 2">
    <name type="scientific">Hymenochirus boettgeri</name>
    <name type="common">Congo dwarf clawed frog</name>
    <dbReference type="NCBI Taxonomy" id="247094"/>
    <lineage>
        <taxon>Eukaryota</taxon>
        <taxon>Metazoa</taxon>
        <taxon>Chordata</taxon>
        <taxon>Craniata</taxon>
        <taxon>Vertebrata</taxon>
        <taxon>Euteleostomi</taxon>
        <taxon>Amphibia</taxon>
        <taxon>Batrachia</taxon>
        <taxon>Anura</taxon>
        <taxon>Pipoidea</taxon>
        <taxon>Pipidae</taxon>
        <taxon>Pipinae</taxon>
        <taxon>Hymenochirus</taxon>
    </lineage>
</organism>
<name>A0A8T2KCR6_9PIPI</name>
<dbReference type="Proteomes" id="UP000812440">
    <property type="component" value="Chromosome 2"/>
</dbReference>
<evidence type="ECO:0000313" key="2">
    <source>
        <dbReference type="Proteomes" id="UP000812440"/>
    </source>
</evidence>
<sequence>MCCNCMLLVKGKKIKKQKPIFFVYFLTDTGSFPRQSCKSLSISLTTSSASTVSRPKSRCECSSCSKTVSISLESRLTRECTSANA</sequence>